<comment type="caution">
    <text evidence="3">The sequence shown here is derived from an EMBL/GenBank/DDBJ whole genome shotgun (WGS) entry which is preliminary data.</text>
</comment>
<dbReference type="RefSeq" id="WP_133035549.1">
    <property type="nucleotide sequence ID" value="NZ_BAABEI010000012.1"/>
</dbReference>
<evidence type="ECO:0000313" key="4">
    <source>
        <dbReference type="Proteomes" id="UP000295351"/>
    </source>
</evidence>
<dbReference type="InterPro" id="IPR012184">
    <property type="entry name" value="Bifunc_Mopterin-bd"/>
</dbReference>
<dbReference type="GO" id="GO:0016779">
    <property type="term" value="F:nucleotidyltransferase activity"/>
    <property type="evidence" value="ECO:0007669"/>
    <property type="project" value="UniProtKB-KW"/>
</dbReference>
<dbReference type="InterPro" id="IPR029044">
    <property type="entry name" value="Nucleotide-diphossugar_trans"/>
</dbReference>
<dbReference type="InterPro" id="IPR036425">
    <property type="entry name" value="MoaB/Mog-like_dom_sf"/>
</dbReference>
<sequence length="536" mass="54777">MIFGEVPVSGALGARLAHGVRVAGLSLHKGHVVTQADCDGLLAAGVATLIAVRLEAGDLDEDAAAALIAGAIPPDHLTFTPPATGRINLHAAANGLFVADRAAIDRFNRVDPAITIATLPDHASVTAGDMVATIKIIPLAVAGDLARKAAAVLASSRALEVKPFVPRRVGLVATELPTLKPSVMDKTRRLLEQRLHPSGSRLTGEVRVPHQASGVAEAIRAAVADNDLVLVFGASAVTDGNDVIPAAIRAAGGVVEHVGMPVDPGNLLVLGRVGAVPVIGAPGCARSPKENGFDWILARILAGETPGPTEITGMGVGGLLAEIPSRPQPRDVRAEERPLSVAALVLAAGRASRMHGRHKLLAAFDGKALVRRSTEAALAARPARVLVVTGHRAQEVEAELSGLKVDLVRNPDHAQGMSTSLRVGVAALGPGCDGVAVMLADMPHVTGEDVRRLLDAFAAAGGHAIVRAVSGGKRGNPVVLPRTTFAAILQLEGDVGARHIVESAGLDIVDVEIGAAAHIDVDTPEAVLAAGGVLKG</sequence>
<proteinExistence type="predicted"/>
<reference evidence="3 4" key="1">
    <citation type="submission" date="2019-03" db="EMBL/GenBank/DDBJ databases">
        <title>Genomic Encyclopedia of Type Strains, Phase IV (KMG-IV): sequencing the most valuable type-strain genomes for metagenomic binning, comparative biology and taxonomic classification.</title>
        <authorList>
            <person name="Goeker M."/>
        </authorList>
    </citation>
    <scope>NUCLEOTIDE SEQUENCE [LARGE SCALE GENOMIC DNA]</scope>
    <source>
        <strain evidence="3 4">DSM 18401</strain>
    </source>
</reference>
<evidence type="ECO:0000313" key="3">
    <source>
        <dbReference type="EMBL" id="TCN40584.1"/>
    </source>
</evidence>
<gene>
    <name evidence="3" type="ORF">EV665_11527</name>
</gene>
<dbReference type="PIRSF" id="PIRSF036626">
    <property type="entry name" value="MPTBd_MobAlike"/>
    <property type="match status" value="1"/>
</dbReference>
<dbReference type="PANTHER" id="PTHR43777:SF1">
    <property type="entry name" value="MOLYBDENUM COFACTOR CYTIDYLYLTRANSFERASE"/>
    <property type="match status" value="1"/>
</dbReference>
<dbReference type="InterPro" id="IPR001453">
    <property type="entry name" value="MoaB/Mog_dom"/>
</dbReference>
<feature type="domain" description="MoaB/Mog" evidence="2">
    <location>
        <begin position="170"/>
        <end position="302"/>
    </location>
</feature>
<dbReference type="SMART" id="SM00852">
    <property type="entry name" value="MoCF_biosynth"/>
    <property type="match status" value="1"/>
</dbReference>
<dbReference type="Gene3D" id="3.90.550.10">
    <property type="entry name" value="Spore Coat Polysaccharide Biosynthesis Protein SpsA, Chain A"/>
    <property type="match status" value="1"/>
</dbReference>
<dbReference type="SUPFAM" id="SSF53218">
    <property type="entry name" value="Molybdenum cofactor biosynthesis proteins"/>
    <property type="match status" value="1"/>
</dbReference>
<evidence type="ECO:0000259" key="2">
    <source>
        <dbReference type="SMART" id="SM00852"/>
    </source>
</evidence>
<dbReference type="CDD" id="cd04182">
    <property type="entry name" value="GT_2_like_f"/>
    <property type="match status" value="1"/>
</dbReference>
<keyword evidence="3" id="KW-0808">Transferase</keyword>
<keyword evidence="4" id="KW-1185">Reference proteome</keyword>
<dbReference type="PANTHER" id="PTHR43777">
    <property type="entry name" value="MOLYBDENUM COFACTOR CYTIDYLYLTRANSFERASE"/>
    <property type="match status" value="1"/>
</dbReference>
<dbReference type="CDD" id="cd03522">
    <property type="entry name" value="MoeA_like"/>
    <property type="match status" value="1"/>
</dbReference>
<dbReference type="SUPFAM" id="SSF53448">
    <property type="entry name" value="Nucleotide-diphospho-sugar transferases"/>
    <property type="match status" value="1"/>
</dbReference>
<keyword evidence="3" id="KW-0548">Nucleotidyltransferase</keyword>
<dbReference type="AlphaFoldDB" id="A0A4R2CMU0"/>
<accession>A0A4R2CMU0</accession>
<dbReference type="Pfam" id="PF12804">
    <property type="entry name" value="NTP_transf_3"/>
    <property type="match status" value="1"/>
</dbReference>
<protein>
    <submittedName>
        <fullName evidence="3">Molybdopterin molybdochelatase /molybdenum cofactor cytidylyltransferase</fullName>
    </submittedName>
</protein>
<dbReference type="EMBL" id="SLVX01000015">
    <property type="protein sequence ID" value="TCN40584.1"/>
    <property type="molecule type" value="Genomic_DNA"/>
</dbReference>
<keyword evidence="1" id="KW-0460">Magnesium</keyword>
<organism evidence="3 4">
    <name type="scientific">Shinella granuli</name>
    <dbReference type="NCBI Taxonomy" id="323621"/>
    <lineage>
        <taxon>Bacteria</taxon>
        <taxon>Pseudomonadati</taxon>
        <taxon>Pseudomonadota</taxon>
        <taxon>Alphaproteobacteria</taxon>
        <taxon>Hyphomicrobiales</taxon>
        <taxon>Rhizobiaceae</taxon>
        <taxon>Shinella</taxon>
    </lineage>
</organism>
<dbReference type="Gene3D" id="3.40.980.10">
    <property type="entry name" value="MoaB/Mog-like domain"/>
    <property type="match status" value="1"/>
</dbReference>
<evidence type="ECO:0000256" key="1">
    <source>
        <dbReference type="ARBA" id="ARBA00022842"/>
    </source>
</evidence>
<name>A0A4R2CMU0_SHIGR</name>
<dbReference type="Pfam" id="PF00994">
    <property type="entry name" value="MoCF_biosynth"/>
    <property type="match status" value="1"/>
</dbReference>
<dbReference type="InterPro" id="IPR025877">
    <property type="entry name" value="MobA-like_NTP_Trfase"/>
</dbReference>
<dbReference type="Proteomes" id="UP000295351">
    <property type="component" value="Unassembled WGS sequence"/>
</dbReference>